<feature type="region of interest" description="Disordered" evidence="3">
    <location>
        <begin position="131"/>
        <end position="194"/>
    </location>
</feature>
<protein>
    <recommendedName>
        <fullName evidence="1">Vacuolar ATPase assembly protein VMA22</fullName>
    </recommendedName>
</protein>
<feature type="region of interest" description="Disordered" evidence="3">
    <location>
        <begin position="1"/>
        <end position="21"/>
    </location>
</feature>
<dbReference type="EMBL" id="VIFY01000179">
    <property type="protein sequence ID" value="TQB68974.1"/>
    <property type="molecule type" value="Genomic_DNA"/>
</dbReference>
<evidence type="ECO:0000256" key="1">
    <source>
        <dbReference type="ARBA" id="ARBA00093634"/>
    </source>
</evidence>
<keyword evidence="2" id="KW-0175">Coiled coil</keyword>
<dbReference type="PANTHER" id="PTHR31996:SF2">
    <property type="entry name" value="COILED-COIL DOMAIN-CONTAINING PROTEIN 115"/>
    <property type="match status" value="1"/>
</dbReference>
<reference evidence="4 5" key="1">
    <citation type="submission" date="2019-06" db="EMBL/GenBank/DDBJ databases">
        <title>Wine fermentation using esterase from Monascus purpureus.</title>
        <authorList>
            <person name="Geng C."/>
            <person name="Zhang Y."/>
        </authorList>
    </citation>
    <scope>NUCLEOTIDE SEQUENCE [LARGE SCALE GENOMIC DNA]</scope>
    <source>
        <strain evidence="4">HQ1</strain>
    </source>
</reference>
<keyword evidence="5" id="KW-1185">Reference proteome</keyword>
<name>A0A507QPD5_MONPU</name>
<dbReference type="GO" id="GO:0051082">
    <property type="term" value="F:unfolded protein binding"/>
    <property type="evidence" value="ECO:0007669"/>
    <property type="project" value="TreeGrafter"/>
</dbReference>
<dbReference type="InterPro" id="IPR040357">
    <property type="entry name" value="Vma22/CCDC115"/>
</dbReference>
<evidence type="ECO:0000256" key="2">
    <source>
        <dbReference type="SAM" id="Coils"/>
    </source>
</evidence>
<evidence type="ECO:0000256" key="3">
    <source>
        <dbReference type="SAM" id="MobiDB-lite"/>
    </source>
</evidence>
<dbReference type="Proteomes" id="UP000319663">
    <property type="component" value="Unassembled WGS sequence"/>
</dbReference>
<dbReference type="GO" id="GO:0070072">
    <property type="term" value="P:vacuolar proton-transporting V-type ATPase complex assembly"/>
    <property type="evidence" value="ECO:0007669"/>
    <property type="project" value="InterPro"/>
</dbReference>
<accession>A0A507QPD5</accession>
<proteinExistence type="predicted"/>
<gene>
    <name evidence="4" type="ORF">MPDQ_002482</name>
</gene>
<dbReference type="STRING" id="5098.A0A507QPD5"/>
<dbReference type="OrthoDB" id="408631at2759"/>
<sequence length="257" mass="28524">MAQIPTPPASRQSSEAPLDAQQKPLLANPSAKSLLPLDSLLEQYLYLLDRHQELLTGLGKRFSSGFFSLAHANYTCPPGRRYGADYYDERMKANRKISVQPLRSEGHHLTEAEGGSEGSFSFRIECTSCRPSEERAAGESMESRSSQKDSKRDQETASEEETTTTKDAPSQADKHSEIGSAARPTSESSKRRFRSSDPISWYGILVPQSLRGAQTSFTEAVEGILPELAGVIVEMRNVENKIDRLRGELRESEIRNS</sequence>
<feature type="compositionally biased region" description="Basic and acidic residues" evidence="3">
    <location>
        <begin position="131"/>
        <end position="155"/>
    </location>
</feature>
<dbReference type="Pfam" id="PF21730">
    <property type="entry name" value="Vma22_CCDC115"/>
    <property type="match status" value="1"/>
</dbReference>
<dbReference type="PANTHER" id="PTHR31996">
    <property type="entry name" value="COILED-COIL DOMAIN-CONTAINING PROTEIN 115"/>
    <property type="match status" value="1"/>
</dbReference>
<evidence type="ECO:0000313" key="4">
    <source>
        <dbReference type="EMBL" id="TQB68974.1"/>
    </source>
</evidence>
<dbReference type="AlphaFoldDB" id="A0A507QPD5"/>
<organism evidence="4 5">
    <name type="scientific">Monascus purpureus</name>
    <name type="common">Red mold</name>
    <name type="synonym">Monascus anka</name>
    <dbReference type="NCBI Taxonomy" id="5098"/>
    <lineage>
        <taxon>Eukaryota</taxon>
        <taxon>Fungi</taxon>
        <taxon>Dikarya</taxon>
        <taxon>Ascomycota</taxon>
        <taxon>Pezizomycotina</taxon>
        <taxon>Eurotiomycetes</taxon>
        <taxon>Eurotiomycetidae</taxon>
        <taxon>Eurotiales</taxon>
        <taxon>Aspergillaceae</taxon>
        <taxon>Monascus</taxon>
    </lineage>
</organism>
<comment type="caution">
    <text evidence="4">The sequence shown here is derived from an EMBL/GenBank/DDBJ whole genome shotgun (WGS) entry which is preliminary data.</text>
</comment>
<dbReference type="GO" id="GO:1990871">
    <property type="term" value="C:Vma12-Vma22 assembly complex"/>
    <property type="evidence" value="ECO:0007669"/>
    <property type="project" value="TreeGrafter"/>
</dbReference>
<evidence type="ECO:0000313" key="5">
    <source>
        <dbReference type="Proteomes" id="UP000319663"/>
    </source>
</evidence>
<feature type="coiled-coil region" evidence="2">
    <location>
        <begin position="228"/>
        <end position="255"/>
    </location>
</feature>